<accession>A0A0F9MME3</accession>
<gene>
    <name evidence="1" type="ORF">LCGC14_1136850</name>
</gene>
<dbReference type="EMBL" id="LAZR01005365">
    <property type="protein sequence ID" value="KKN00527.1"/>
    <property type="molecule type" value="Genomic_DNA"/>
</dbReference>
<reference evidence="1" key="1">
    <citation type="journal article" date="2015" name="Nature">
        <title>Complex archaea that bridge the gap between prokaryotes and eukaryotes.</title>
        <authorList>
            <person name="Spang A."/>
            <person name="Saw J.H."/>
            <person name="Jorgensen S.L."/>
            <person name="Zaremba-Niedzwiedzka K."/>
            <person name="Martijn J."/>
            <person name="Lind A.E."/>
            <person name="van Eijk R."/>
            <person name="Schleper C."/>
            <person name="Guy L."/>
            <person name="Ettema T.J."/>
        </authorList>
    </citation>
    <scope>NUCLEOTIDE SEQUENCE</scope>
</reference>
<organism evidence="1">
    <name type="scientific">marine sediment metagenome</name>
    <dbReference type="NCBI Taxonomy" id="412755"/>
    <lineage>
        <taxon>unclassified sequences</taxon>
        <taxon>metagenomes</taxon>
        <taxon>ecological metagenomes</taxon>
    </lineage>
</organism>
<comment type="caution">
    <text evidence="1">The sequence shown here is derived from an EMBL/GenBank/DDBJ whole genome shotgun (WGS) entry which is preliminary data.</text>
</comment>
<evidence type="ECO:0000313" key="1">
    <source>
        <dbReference type="EMBL" id="KKN00527.1"/>
    </source>
</evidence>
<proteinExistence type="predicted"/>
<sequence>MKDYLKDYLVVFRNNKIADMKLVARNPQEAKSNALVLAQIVHKNTHVMVKSIWLCTRL</sequence>
<name>A0A0F9MME3_9ZZZZ</name>
<dbReference type="AlphaFoldDB" id="A0A0F9MME3"/>
<protein>
    <submittedName>
        <fullName evidence="1">Uncharacterized protein</fullName>
    </submittedName>
</protein>